<evidence type="ECO:0000256" key="4">
    <source>
        <dbReference type="ARBA" id="ARBA00023237"/>
    </source>
</evidence>
<dbReference type="InterPro" id="IPR037066">
    <property type="entry name" value="Plug_dom_sf"/>
</dbReference>
<comment type="caution">
    <text evidence="9">The sequence shown here is derived from an EMBL/GenBank/DDBJ whole genome shotgun (WGS) entry which is preliminary data.</text>
</comment>
<dbReference type="NCBIfam" id="TIGR01782">
    <property type="entry name" value="TonB-Xanth-Caul"/>
    <property type="match status" value="1"/>
</dbReference>
<sequence>MKLSPSPIAAAALLALLGTAAQAQQAANSASTQEVVVTGIRAALQQSINQKRNADGVVEVITAEDIGKMPDKNVADSLQRLPGVNIATAGGTEGGFGENDRVSLRGAPSFMTLTTLNGHTVSSGDWYVDNIAGGGRSVSYSLFPSEIIGRVRVFKSSQANLIEGGAAGSVDIEMRRPLDFKKGVTGFANVSMVNSTASGKNDPQLSGLVAWKNDEGTVGALVQVFDEKRHLRRMGQEFLWWDKVATWFANDWIKANPEVEGKNISLLTGSTLFEQERHRQGGLIDVQFKASRDLTFDLSGFQSKMSATNINANFMFSPYQALSNNWSGVGGVVPSAYKITGDTISSITLPGTCPVADCSKMGSSVQDIISRPGSYSQSKYFNLDADWRVSDALSVKGKIGSTEGTGHAQDYGYEVWNAYSGASMTLNGLSAPANVSIANSGTFSPRTGADFFGGWASNITAKDKEDYAQADGKLKLNGELFTALHFGVRTARHTRSLEWLNGTLGAGAGTLANAPTSGLTHFPSPPLSNLLTGAWTIGADAVNAWGDKFVTFNSHSYQKEFHIKETVNAGYLMGDFTTDTLQGNVGLRLVQTKIGVTNSSSNDVWTPVNVNNTYNDVLPSANVRYQINRDLIARGAISRTMARPDFGQLGALNLLDIQKTGSGGNPNLKPVRSNNLEAAVEWYFQPKSMVSAGAYWMKMPSYVTFASFSADFYNNAEKKTTTYALSAAANTEAELKGIELAYVQDLGNGFGFNANYTYADGKETGKAAGSACATTGNCDMVGTSRNVYNLGAFYEMGPLSARVVYNYRSTFLNGLDRKSAIYQSGVGTVSASVNYKLSDKLSLAVEGKDLNDPLLKSYASTPDQPRAFYKNGRQYFLGVRGTL</sequence>
<feature type="signal peptide" evidence="6">
    <location>
        <begin position="1"/>
        <end position="23"/>
    </location>
</feature>
<dbReference type="InterPro" id="IPR010104">
    <property type="entry name" value="TonB_rcpt_bac"/>
</dbReference>
<evidence type="ECO:0000256" key="1">
    <source>
        <dbReference type="ARBA" id="ARBA00004442"/>
    </source>
</evidence>
<keyword evidence="9" id="KW-0675">Receptor</keyword>
<dbReference type="InterPro" id="IPR036942">
    <property type="entry name" value="Beta-barrel_TonB_sf"/>
</dbReference>
<dbReference type="SUPFAM" id="SSF56935">
    <property type="entry name" value="Porins"/>
    <property type="match status" value="1"/>
</dbReference>
<proteinExistence type="inferred from homology"/>
<dbReference type="EMBL" id="JBBUTH010000004">
    <property type="protein sequence ID" value="MEK8050435.1"/>
    <property type="molecule type" value="Genomic_DNA"/>
</dbReference>
<feature type="chain" id="PRO_5045217393" evidence="6">
    <location>
        <begin position="24"/>
        <end position="883"/>
    </location>
</feature>
<keyword evidence="10" id="KW-1185">Reference proteome</keyword>
<keyword evidence="4" id="KW-0998">Cell outer membrane</keyword>
<protein>
    <submittedName>
        <fullName evidence="9">TonB-dependent receptor</fullName>
    </submittedName>
</protein>
<evidence type="ECO:0000313" key="10">
    <source>
        <dbReference type="Proteomes" id="UP001365405"/>
    </source>
</evidence>
<evidence type="ECO:0000256" key="3">
    <source>
        <dbReference type="ARBA" id="ARBA00023136"/>
    </source>
</evidence>
<reference evidence="9 10" key="1">
    <citation type="submission" date="2024-04" db="EMBL/GenBank/DDBJ databases">
        <title>Novel species of the genus Ideonella isolated from streams.</title>
        <authorList>
            <person name="Lu H."/>
        </authorList>
    </citation>
    <scope>NUCLEOTIDE SEQUENCE [LARGE SCALE GENOMIC DNA]</scope>
    <source>
        <strain evidence="9 10">DXS22W</strain>
    </source>
</reference>
<dbReference type="PANTHER" id="PTHR40980">
    <property type="entry name" value="PLUG DOMAIN-CONTAINING PROTEIN"/>
    <property type="match status" value="1"/>
</dbReference>
<name>A0ABU9CGX0_9BURK</name>
<dbReference type="Pfam" id="PF00593">
    <property type="entry name" value="TonB_dep_Rec_b-barrel"/>
    <property type="match status" value="1"/>
</dbReference>
<feature type="domain" description="TonB-dependent receptor plug" evidence="8">
    <location>
        <begin position="51"/>
        <end position="170"/>
    </location>
</feature>
<feature type="domain" description="TonB-dependent receptor-like beta-barrel" evidence="7">
    <location>
        <begin position="402"/>
        <end position="847"/>
    </location>
</feature>
<evidence type="ECO:0000259" key="8">
    <source>
        <dbReference type="Pfam" id="PF07715"/>
    </source>
</evidence>
<dbReference type="InterPro" id="IPR012910">
    <property type="entry name" value="Plug_dom"/>
</dbReference>
<dbReference type="Pfam" id="PF07715">
    <property type="entry name" value="Plug"/>
    <property type="match status" value="1"/>
</dbReference>
<gene>
    <name evidence="9" type="ORF">AACH10_09315</name>
</gene>
<dbReference type="RefSeq" id="WP_341410110.1">
    <property type="nucleotide sequence ID" value="NZ_JBBUTH010000004.1"/>
</dbReference>
<evidence type="ECO:0000256" key="5">
    <source>
        <dbReference type="RuleBase" id="RU003357"/>
    </source>
</evidence>
<keyword evidence="3 5" id="KW-0472">Membrane</keyword>
<organism evidence="9 10">
    <name type="scientific">Pseudaquabacterium inlustre</name>
    <dbReference type="NCBI Taxonomy" id="2984192"/>
    <lineage>
        <taxon>Bacteria</taxon>
        <taxon>Pseudomonadati</taxon>
        <taxon>Pseudomonadota</taxon>
        <taxon>Betaproteobacteria</taxon>
        <taxon>Burkholderiales</taxon>
        <taxon>Sphaerotilaceae</taxon>
        <taxon>Pseudaquabacterium</taxon>
    </lineage>
</organism>
<keyword evidence="6" id="KW-0732">Signal</keyword>
<comment type="similarity">
    <text evidence="2 5">Belongs to the TonB-dependent receptor family.</text>
</comment>
<evidence type="ECO:0000256" key="2">
    <source>
        <dbReference type="ARBA" id="ARBA00009810"/>
    </source>
</evidence>
<keyword evidence="5" id="KW-0798">TonB box</keyword>
<evidence type="ECO:0000313" key="9">
    <source>
        <dbReference type="EMBL" id="MEK8050435.1"/>
    </source>
</evidence>
<evidence type="ECO:0000259" key="7">
    <source>
        <dbReference type="Pfam" id="PF00593"/>
    </source>
</evidence>
<dbReference type="InterPro" id="IPR000531">
    <property type="entry name" value="Beta-barrel_TonB"/>
</dbReference>
<comment type="subcellular location">
    <subcellularLocation>
        <location evidence="1 5">Cell outer membrane</location>
    </subcellularLocation>
</comment>
<dbReference type="PANTHER" id="PTHR40980:SF3">
    <property type="entry name" value="TONB-DEPENDENT RECEPTOR-LIKE BETA-BARREL DOMAIN-CONTAINING PROTEIN"/>
    <property type="match status" value="1"/>
</dbReference>
<dbReference type="Gene3D" id="2.40.170.20">
    <property type="entry name" value="TonB-dependent receptor, beta-barrel domain"/>
    <property type="match status" value="1"/>
</dbReference>
<evidence type="ECO:0000256" key="6">
    <source>
        <dbReference type="SAM" id="SignalP"/>
    </source>
</evidence>
<dbReference type="Proteomes" id="UP001365405">
    <property type="component" value="Unassembled WGS sequence"/>
</dbReference>
<dbReference type="CDD" id="cd01347">
    <property type="entry name" value="ligand_gated_channel"/>
    <property type="match status" value="1"/>
</dbReference>
<accession>A0ABU9CGX0</accession>
<dbReference type="Gene3D" id="2.170.130.10">
    <property type="entry name" value="TonB-dependent receptor, plug domain"/>
    <property type="match status" value="1"/>
</dbReference>